<feature type="domain" description="Ig-like" evidence="4">
    <location>
        <begin position="583"/>
        <end position="666"/>
    </location>
</feature>
<dbReference type="CDD" id="cd00096">
    <property type="entry name" value="Ig"/>
    <property type="match status" value="1"/>
</dbReference>
<dbReference type="FunFam" id="2.60.40.10:FF:000032">
    <property type="entry name" value="palladin isoform X1"/>
    <property type="match status" value="2"/>
</dbReference>
<dbReference type="AlphaFoldDB" id="A0A5N5SQ90"/>
<dbReference type="Gene3D" id="2.60.40.10">
    <property type="entry name" value="Immunoglobulins"/>
    <property type="match status" value="8"/>
</dbReference>
<dbReference type="PROSITE" id="PS50092">
    <property type="entry name" value="TSP1"/>
    <property type="match status" value="4"/>
</dbReference>
<feature type="domain" description="Ig-like" evidence="4">
    <location>
        <begin position="42"/>
        <end position="77"/>
    </location>
</feature>
<reference evidence="5 6" key="1">
    <citation type="journal article" date="2019" name="PLoS Biol.">
        <title>Sex chromosomes control vertical transmission of feminizing Wolbachia symbionts in an isopod.</title>
        <authorList>
            <person name="Becking T."/>
            <person name="Chebbi M.A."/>
            <person name="Giraud I."/>
            <person name="Moumen B."/>
            <person name="Laverre T."/>
            <person name="Caubet Y."/>
            <person name="Peccoud J."/>
            <person name="Gilbert C."/>
            <person name="Cordaux R."/>
        </authorList>
    </citation>
    <scope>NUCLEOTIDE SEQUENCE [LARGE SCALE GENOMIC DNA]</scope>
    <source>
        <strain evidence="5">ANa2</strain>
        <tissue evidence="5">Whole body excluding digestive tract and cuticle</tissue>
    </source>
</reference>
<dbReference type="PROSITE" id="PS50835">
    <property type="entry name" value="IG_LIKE"/>
    <property type="match status" value="7"/>
</dbReference>
<feature type="domain" description="Ig-like" evidence="4">
    <location>
        <begin position="465"/>
        <end position="565"/>
    </location>
</feature>
<dbReference type="GO" id="GO:0070593">
    <property type="term" value="P:dendrite self-avoidance"/>
    <property type="evidence" value="ECO:0007669"/>
    <property type="project" value="TreeGrafter"/>
</dbReference>
<comment type="caution">
    <text evidence="5">The sequence shown here is derived from an EMBL/GenBank/DDBJ whole genome shotgun (WGS) entry which is preliminary data.</text>
</comment>
<protein>
    <submittedName>
        <fullName evidence="5">Hemicentin-1</fullName>
    </submittedName>
</protein>
<dbReference type="PANTHER" id="PTHR10075">
    <property type="entry name" value="BASIGIN RELATED"/>
    <property type="match status" value="1"/>
</dbReference>
<dbReference type="SMART" id="SM00409">
    <property type="entry name" value="IG"/>
    <property type="match status" value="5"/>
</dbReference>
<evidence type="ECO:0000313" key="5">
    <source>
        <dbReference type="EMBL" id="KAB7496285.1"/>
    </source>
</evidence>
<dbReference type="InterPro" id="IPR013783">
    <property type="entry name" value="Ig-like_fold"/>
</dbReference>
<dbReference type="SUPFAM" id="SSF48726">
    <property type="entry name" value="Immunoglobulin"/>
    <property type="match status" value="8"/>
</dbReference>
<dbReference type="InterPro" id="IPR000884">
    <property type="entry name" value="TSP1_rpt"/>
</dbReference>
<dbReference type="InterPro" id="IPR036383">
    <property type="entry name" value="TSP1_rpt_sf"/>
</dbReference>
<evidence type="ECO:0000313" key="6">
    <source>
        <dbReference type="Proteomes" id="UP000326759"/>
    </source>
</evidence>
<keyword evidence="2" id="KW-1015">Disulfide bond</keyword>
<dbReference type="Pfam" id="PF13927">
    <property type="entry name" value="Ig_3"/>
    <property type="match status" value="3"/>
</dbReference>
<evidence type="ECO:0000256" key="3">
    <source>
        <dbReference type="ARBA" id="ARBA00023319"/>
    </source>
</evidence>
<keyword evidence="3" id="KW-0393">Immunoglobulin domain</keyword>
<sequence>EPPTIETEEESQEFEAAVGEPVVFECNASGEPPPVVSWNKVPPVLKGPAEERVEVVSGRPITLECTASGIPQPTNLWRFDEEILIEGENIKFVNESLFIESFGISHSLTSLAKEPPTIEEGPHEVVAVEGEVVTVFCSVSGNPSPKITWHNEGSQITEKMEETEEVVLKSSVNENILNDIGSIRKPTRGLLASGALQFSPILVNHAGNYSCVADNEAGSAKHEFPVSVLLPPKVTLDLSSHVTTVGGSVEFFCKAKGSSSFYILMEERENSYTSRARYEFHQKLRKLLRKLFLSKEFQIMSNGTLVLHHVTLDMAGSYTCSARNPAGVGEDSQVLTVNELPKVSVAAKEIIVAAGENAELECFAEGQPKPSISWSRPDLAGLEITPKDSRIQLIDNRLIISPVISEDMGTYQCTGTNRAGSESANLALVVTSVPEIKEELDEELTLLLGETITLSCTPISGYPPPEIIWRKEGRLLRGSSRVHLATNGEIVIDNAKGMKSLTLTCEAVGVPTPSISWLLNGTEVDGAPVSEGGRGQLVIKRAAKSDEGTYTCVATNSAGYRKAVAGVKGAAEAVSLLRVTTPPKIIEGPTSKEVEVGQTAVFDCIAEGEPKPELQWSVAFGELHDRYKTLTNGSLQLVAVQVEDEGQVICQVFNELGEDLAKANITVRVAGGWSSWTPWSVCSTVCGPGKQIRQRFCNNPAPRNGGKECVGEGVTSRPCEDTPCPVNGGWSLWEDWSKCRKRLCNHPVPLHGGQPCEGPEKEEKPCKMRECPVDGSWSDWSEWTPCSRTCGDALKQRTRICNSPPPQAGGKDCIGEGLEVMPCGGNPCKIDGGWSDWSEWSDCSVTCGEGIQYRRRSCDNPAPVNGGKDCEGPNTEEEICKHRICVVHGSYDHCLVSNFKYLLVD</sequence>
<dbReference type="InterPro" id="IPR003599">
    <property type="entry name" value="Ig_sub"/>
</dbReference>
<dbReference type="InterPro" id="IPR007110">
    <property type="entry name" value="Ig-like_dom"/>
</dbReference>
<feature type="domain" description="Ig-like" evidence="4">
    <location>
        <begin position="3"/>
        <end position="40"/>
    </location>
</feature>
<dbReference type="FunFam" id="2.20.100.10:FF:000007">
    <property type="entry name" value="Thrombospondin 1"/>
    <property type="match status" value="3"/>
</dbReference>
<feature type="non-terminal residue" evidence="5">
    <location>
        <position position="1"/>
    </location>
</feature>
<dbReference type="SUPFAM" id="SSF82895">
    <property type="entry name" value="TSP-1 type 1 repeat"/>
    <property type="match status" value="4"/>
</dbReference>
<keyword evidence="1" id="KW-0677">Repeat</keyword>
<dbReference type="InterPro" id="IPR013098">
    <property type="entry name" value="Ig_I-set"/>
</dbReference>
<proteinExistence type="predicted"/>
<evidence type="ECO:0000256" key="2">
    <source>
        <dbReference type="ARBA" id="ARBA00023157"/>
    </source>
</evidence>
<keyword evidence="6" id="KW-1185">Reference proteome</keyword>
<dbReference type="PANTHER" id="PTHR10075:SF103">
    <property type="entry name" value="ROUNDABOUT HOMOLOG 4"/>
    <property type="match status" value="1"/>
</dbReference>
<evidence type="ECO:0000259" key="4">
    <source>
        <dbReference type="PROSITE" id="PS50835"/>
    </source>
</evidence>
<name>A0A5N5SQ90_9CRUS</name>
<dbReference type="InterPro" id="IPR003598">
    <property type="entry name" value="Ig_sub2"/>
</dbReference>
<dbReference type="SMART" id="SM00209">
    <property type="entry name" value="TSP1"/>
    <property type="match status" value="4"/>
</dbReference>
<accession>A0A5N5SQ90</accession>
<feature type="domain" description="Ig-like" evidence="4">
    <location>
        <begin position="232"/>
        <end position="336"/>
    </location>
</feature>
<dbReference type="EMBL" id="SEYY01021545">
    <property type="protein sequence ID" value="KAB7496285.1"/>
    <property type="molecule type" value="Genomic_DNA"/>
</dbReference>
<feature type="domain" description="Ig-like" evidence="4">
    <location>
        <begin position="116"/>
        <end position="227"/>
    </location>
</feature>
<dbReference type="Pfam" id="PF00090">
    <property type="entry name" value="TSP_1"/>
    <property type="match status" value="4"/>
</dbReference>
<dbReference type="Pfam" id="PF07679">
    <property type="entry name" value="I-set"/>
    <property type="match status" value="3"/>
</dbReference>
<dbReference type="InterPro" id="IPR036179">
    <property type="entry name" value="Ig-like_dom_sf"/>
</dbReference>
<feature type="domain" description="Ig-like" evidence="4">
    <location>
        <begin position="341"/>
        <end position="431"/>
    </location>
</feature>
<dbReference type="SMART" id="SM00408">
    <property type="entry name" value="IGc2"/>
    <property type="match status" value="6"/>
</dbReference>
<evidence type="ECO:0000256" key="1">
    <source>
        <dbReference type="ARBA" id="ARBA00022737"/>
    </source>
</evidence>
<gene>
    <name evidence="5" type="primary">HMCN1_2</name>
    <name evidence="5" type="ORF">Anas_07054</name>
</gene>
<dbReference type="GO" id="GO:0007411">
    <property type="term" value="P:axon guidance"/>
    <property type="evidence" value="ECO:0007669"/>
    <property type="project" value="TreeGrafter"/>
</dbReference>
<dbReference type="OrthoDB" id="6362922at2759"/>
<dbReference type="GO" id="GO:0098632">
    <property type="term" value="F:cell-cell adhesion mediator activity"/>
    <property type="evidence" value="ECO:0007669"/>
    <property type="project" value="TreeGrafter"/>
</dbReference>
<dbReference type="GO" id="GO:0007156">
    <property type="term" value="P:homophilic cell adhesion via plasma membrane adhesion molecules"/>
    <property type="evidence" value="ECO:0007669"/>
    <property type="project" value="TreeGrafter"/>
</dbReference>
<dbReference type="Gene3D" id="2.20.100.10">
    <property type="entry name" value="Thrombospondin type-1 (TSP1) repeat"/>
    <property type="match status" value="4"/>
</dbReference>
<organism evidence="5 6">
    <name type="scientific">Armadillidium nasatum</name>
    <dbReference type="NCBI Taxonomy" id="96803"/>
    <lineage>
        <taxon>Eukaryota</taxon>
        <taxon>Metazoa</taxon>
        <taxon>Ecdysozoa</taxon>
        <taxon>Arthropoda</taxon>
        <taxon>Crustacea</taxon>
        <taxon>Multicrustacea</taxon>
        <taxon>Malacostraca</taxon>
        <taxon>Eumalacostraca</taxon>
        <taxon>Peracarida</taxon>
        <taxon>Isopoda</taxon>
        <taxon>Oniscidea</taxon>
        <taxon>Crinocheta</taxon>
        <taxon>Armadillidiidae</taxon>
        <taxon>Armadillidium</taxon>
    </lineage>
</organism>
<dbReference type="GO" id="GO:0030424">
    <property type="term" value="C:axon"/>
    <property type="evidence" value="ECO:0007669"/>
    <property type="project" value="TreeGrafter"/>
</dbReference>
<dbReference type="PRINTS" id="PR01705">
    <property type="entry name" value="TSP1REPEAT"/>
</dbReference>
<dbReference type="Proteomes" id="UP000326759">
    <property type="component" value="Unassembled WGS sequence"/>
</dbReference>
<dbReference type="GO" id="GO:0005886">
    <property type="term" value="C:plasma membrane"/>
    <property type="evidence" value="ECO:0007669"/>
    <property type="project" value="TreeGrafter"/>
</dbReference>